<dbReference type="AlphaFoldDB" id="A0A0P6XL66"/>
<dbReference type="InterPro" id="IPR013685">
    <property type="entry name" value="POTRA_FtsQ_type"/>
</dbReference>
<keyword evidence="4 9" id="KW-0812">Transmembrane</keyword>
<evidence type="ECO:0000256" key="4">
    <source>
        <dbReference type="ARBA" id="ARBA00022692"/>
    </source>
</evidence>
<feature type="compositionally biased region" description="Low complexity" evidence="8">
    <location>
        <begin position="22"/>
        <end position="33"/>
    </location>
</feature>
<evidence type="ECO:0000256" key="2">
    <source>
        <dbReference type="ARBA" id="ARBA00022475"/>
    </source>
</evidence>
<evidence type="ECO:0000256" key="3">
    <source>
        <dbReference type="ARBA" id="ARBA00022618"/>
    </source>
</evidence>
<accession>A0A0P6XL66</accession>
<keyword evidence="12" id="KW-1185">Reference proteome</keyword>
<proteinExistence type="predicted"/>
<keyword evidence="2" id="KW-1003">Cell membrane</keyword>
<dbReference type="EMBL" id="LGHJ01000013">
    <property type="protein sequence ID" value="KPL75831.1"/>
    <property type="molecule type" value="Genomic_DNA"/>
</dbReference>
<evidence type="ECO:0000256" key="9">
    <source>
        <dbReference type="SAM" id="Phobius"/>
    </source>
</evidence>
<keyword evidence="7" id="KW-0131">Cell cycle</keyword>
<dbReference type="PANTHER" id="PTHR37820">
    <property type="entry name" value="CELL DIVISION PROTEIN DIVIB"/>
    <property type="match status" value="1"/>
</dbReference>
<keyword evidence="6 9" id="KW-0472">Membrane</keyword>
<dbReference type="PANTHER" id="PTHR37820:SF1">
    <property type="entry name" value="CELL DIVISION PROTEIN FTSQ"/>
    <property type="match status" value="1"/>
</dbReference>
<comment type="caution">
    <text evidence="11">The sequence shown here is derived from an EMBL/GenBank/DDBJ whole genome shotgun (WGS) entry which is preliminary data.</text>
</comment>
<evidence type="ECO:0000313" key="12">
    <source>
        <dbReference type="Proteomes" id="UP000050514"/>
    </source>
</evidence>
<dbReference type="OrthoDB" id="160838at2"/>
<evidence type="ECO:0000256" key="7">
    <source>
        <dbReference type="ARBA" id="ARBA00023306"/>
    </source>
</evidence>
<reference evidence="11 12" key="1">
    <citation type="submission" date="2015-07" db="EMBL/GenBank/DDBJ databases">
        <title>Draft genome of Bellilinea caldifistulae DSM 17877.</title>
        <authorList>
            <person name="Hemp J."/>
            <person name="Ward L.M."/>
            <person name="Pace L.A."/>
            <person name="Fischer W.W."/>
        </authorList>
    </citation>
    <scope>NUCLEOTIDE SEQUENCE [LARGE SCALE GENOMIC DNA]</scope>
    <source>
        <strain evidence="11 12">GOMI-1</strain>
    </source>
</reference>
<dbReference type="InterPro" id="IPR034746">
    <property type="entry name" value="POTRA"/>
</dbReference>
<feature type="region of interest" description="Disordered" evidence="8">
    <location>
        <begin position="1"/>
        <end position="49"/>
    </location>
</feature>
<dbReference type="Proteomes" id="UP000050514">
    <property type="component" value="Unassembled WGS sequence"/>
</dbReference>
<evidence type="ECO:0000256" key="1">
    <source>
        <dbReference type="ARBA" id="ARBA00004370"/>
    </source>
</evidence>
<feature type="domain" description="POTRA" evidence="10">
    <location>
        <begin position="120"/>
        <end position="188"/>
    </location>
</feature>
<protein>
    <recommendedName>
        <fullName evidence="10">POTRA domain-containing protein</fullName>
    </recommendedName>
</protein>
<name>A0A0P6XL66_9CHLR</name>
<feature type="transmembrane region" description="Helical" evidence="9">
    <location>
        <begin position="98"/>
        <end position="116"/>
    </location>
</feature>
<feature type="compositionally biased region" description="Polar residues" evidence="8">
    <location>
        <begin position="1"/>
        <end position="11"/>
    </location>
</feature>
<evidence type="ECO:0000256" key="5">
    <source>
        <dbReference type="ARBA" id="ARBA00022989"/>
    </source>
</evidence>
<dbReference type="GO" id="GO:0005886">
    <property type="term" value="C:plasma membrane"/>
    <property type="evidence" value="ECO:0007669"/>
    <property type="project" value="TreeGrafter"/>
</dbReference>
<dbReference type="PROSITE" id="PS51779">
    <property type="entry name" value="POTRA"/>
    <property type="match status" value="1"/>
</dbReference>
<keyword evidence="5 9" id="KW-1133">Transmembrane helix</keyword>
<dbReference type="Pfam" id="PF08478">
    <property type="entry name" value="POTRA_1"/>
    <property type="match status" value="1"/>
</dbReference>
<evidence type="ECO:0000259" key="10">
    <source>
        <dbReference type="PROSITE" id="PS51779"/>
    </source>
</evidence>
<evidence type="ECO:0000256" key="6">
    <source>
        <dbReference type="ARBA" id="ARBA00023136"/>
    </source>
</evidence>
<dbReference type="RefSeq" id="WP_061918127.1">
    <property type="nucleotide sequence ID" value="NZ_DF967971.1"/>
</dbReference>
<gene>
    <name evidence="11" type="ORF">AC812_07560</name>
</gene>
<dbReference type="GO" id="GO:0051301">
    <property type="term" value="P:cell division"/>
    <property type="evidence" value="ECO:0007669"/>
    <property type="project" value="UniProtKB-KW"/>
</dbReference>
<sequence length="341" mass="37969">MSVNSTSTLNRAEQLRQRRAQKTASRASAARKSAPLKSPVGTKTGPSFFSRGYQASTSVPLRKIPPMRVRRQYYYPLGSSGAEIRLPAIPLVKPGTRLISAILLVLCAMVLYTLAFSDQFEVQSFQVTGLQRLSYADVEAVLRLEGSQIIEFDPGHAREALRAAFPELASIDIQVGIPAEVTLQVTERQPVFMWDKGDQVYWLDAEGVILPPRGDAEGLIRIESNITPPLTFIDLPAKSGAENSSSDSPTALWGQQVDALLLKAINDLVFRLSPESNLVYNSIYGLGWQDPRGWEVYIGKNLENFEQKLTVYESIVEYFEKMGIHPQELVSIEFINAPFYK</sequence>
<dbReference type="InterPro" id="IPR050487">
    <property type="entry name" value="FtsQ_DivIB"/>
</dbReference>
<evidence type="ECO:0000256" key="8">
    <source>
        <dbReference type="SAM" id="MobiDB-lite"/>
    </source>
</evidence>
<dbReference type="STRING" id="360411.AC812_07560"/>
<evidence type="ECO:0000313" key="11">
    <source>
        <dbReference type="EMBL" id="KPL75831.1"/>
    </source>
</evidence>
<comment type="subcellular location">
    <subcellularLocation>
        <location evidence="1">Membrane</location>
    </subcellularLocation>
</comment>
<keyword evidence="3" id="KW-0132">Cell division</keyword>
<organism evidence="11 12">
    <name type="scientific">Bellilinea caldifistulae</name>
    <dbReference type="NCBI Taxonomy" id="360411"/>
    <lineage>
        <taxon>Bacteria</taxon>
        <taxon>Bacillati</taxon>
        <taxon>Chloroflexota</taxon>
        <taxon>Anaerolineae</taxon>
        <taxon>Anaerolineales</taxon>
        <taxon>Anaerolineaceae</taxon>
        <taxon>Bellilinea</taxon>
    </lineage>
</organism>